<sequence>MTSAVAVRLDSIKKRAGIRSREIAQLLDTTPQTVSRWQQGHVEPQPTKLQQLLTLEWLTDQLGEFYAPAEARLWLFSPHRLLAGQRPADRIARGDADSVLALIDQLRDGAYI</sequence>
<dbReference type="Pfam" id="PF09722">
    <property type="entry name" value="Xre_MbcA_ParS_C"/>
    <property type="match status" value="1"/>
</dbReference>
<name>A0A318HJZ2_9MYCO</name>
<keyword evidence="3" id="KW-1185">Reference proteome</keyword>
<dbReference type="InterPro" id="IPR001387">
    <property type="entry name" value="Cro/C1-type_HTH"/>
</dbReference>
<evidence type="ECO:0000259" key="1">
    <source>
        <dbReference type="Pfam" id="PF09722"/>
    </source>
</evidence>
<dbReference type="RefSeq" id="WP_110317900.1">
    <property type="nucleotide sequence ID" value="NZ_QJJU01000014.1"/>
</dbReference>
<gene>
    <name evidence="2" type="ORF">C8E89_11451</name>
</gene>
<dbReference type="GO" id="GO:0003677">
    <property type="term" value="F:DNA binding"/>
    <property type="evidence" value="ECO:0007669"/>
    <property type="project" value="InterPro"/>
</dbReference>
<dbReference type="Proteomes" id="UP000247781">
    <property type="component" value="Unassembled WGS sequence"/>
</dbReference>
<dbReference type="AlphaFoldDB" id="A0A318HJZ2"/>
<proteinExistence type="predicted"/>
<protein>
    <submittedName>
        <fullName evidence="2">Uncharacterized protein DUF2384</fullName>
    </submittedName>
</protein>
<dbReference type="CDD" id="cd00093">
    <property type="entry name" value="HTH_XRE"/>
    <property type="match status" value="1"/>
</dbReference>
<organism evidence="2 3">
    <name type="scientific">Mycolicibacterium moriokaense</name>
    <dbReference type="NCBI Taxonomy" id="39691"/>
    <lineage>
        <taxon>Bacteria</taxon>
        <taxon>Bacillati</taxon>
        <taxon>Actinomycetota</taxon>
        <taxon>Actinomycetes</taxon>
        <taxon>Mycobacteriales</taxon>
        <taxon>Mycobacteriaceae</taxon>
        <taxon>Mycolicibacterium</taxon>
    </lineage>
</organism>
<comment type="caution">
    <text evidence="2">The sequence shown here is derived from an EMBL/GenBank/DDBJ whole genome shotgun (WGS) entry which is preliminary data.</text>
</comment>
<accession>A0A318HJZ2</accession>
<dbReference type="Gene3D" id="1.10.260.40">
    <property type="entry name" value="lambda repressor-like DNA-binding domains"/>
    <property type="match status" value="1"/>
</dbReference>
<dbReference type="OrthoDB" id="5122186at2"/>
<dbReference type="InterPro" id="IPR024467">
    <property type="entry name" value="Xre/MbcA/ParS-like_toxin-bd"/>
</dbReference>
<dbReference type="EMBL" id="QJJU01000014">
    <property type="protein sequence ID" value="PXX06278.1"/>
    <property type="molecule type" value="Genomic_DNA"/>
</dbReference>
<feature type="domain" description="Antitoxin Xre/MbcA/ParS-like toxin-binding" evidence="1">
    <location>
        <begin position="68"/>
        <end position="109"/>
    </location>
</feature>
<reference evidence="3" key="1">
    <citation type="submission" date="2018-05" db="EMBL/GenBank/DDBJ databases">
        <authorList>
            <person name="Deangelis K."/>
            <person name="Huntemann M."/>
            <person name="Clum A."/>
            <person name="Pillay M."/>
            <person name="Palaniappan K."/>
            <person name="Varghese N."/>
            <person name="Mikhailova N."/>
            <person name="Stamatis D."/>
            <person name="Reddy T."/>
            <person name="Daum C."/>
            <person name="Shapiro N."/>
            <person name="Ivanova N."/>
            <person name="Kyrpides N."/>
            <person name="Woyke T."/>
        </authorList>
    </citation>
    <scope>NUCLEOTIDE SEQUENCE [LARGE SCALE GENOMIC DNA]</scope>
    <source>
        <strain evidence="3">GAS496</strain>
    </source>
</reference>
<evidence type="ECO:0000313" key="2">
    <source>
        <dbReference type="EMBL" id="PXX06278.1"/>
    </source>
</evidence>
<dbReference type="SUPFAM" id="SSF47413">
    <property type="entry name" value="lambda repressor-like DNA-binding domains"/>
    <property type="match status" value="1"/>
</dbReference>
<reference evidence="2 3" key="2">
    <citation type="submission" date="2018-06" db="EMBL/GenBank/DDBJ databases">
        <title>Sequencing of bacterial isolates from soil warming experiment in Harvard Forest, Massachusetts, USA.</title>
        <authorList>
            <person name="Deangelis K.PhD."/>
        </authorList>
    </citation>
    <scope>NUCLEOTIDE SEQUENCE [LARGE SCALE GENOMIC DNA]</scope>
    <source>
        <strain evidence="2 3">GAS496</strain>
    </source>
</reference>
<evidence type="ECO:0000313" key="3">
    <source>
        <dbReference type="Proteomes" id="UP000247781"/>
    </source>
</evidence>
<dbReference type="InterPro" id="IPR010982">
    <property type="entry name" value="Lambda_DNA-bd_dom_sf"/>
</dbReference>